<comment type="caution">
    <text evidence="1">The sequence shown here is derived from an EMBL/GenBank/DDBJ whole genome shotgun (WGS) entry which is preliminary data.</text>
</comment>
<dbReference type="AlphaFoldDB" id="A0A9D1WFU9"/>
<name>A0A9D1WFU9_9FIRM</name>
<reference evidence="1" key="1">
    <citation type="journal article" date="2021" name="PeerJ">
        <title>Extensive microbial diversity within the chicken gut microbiome revealed by metagenomics and culture.</title>
        <authorList>
            <person name="Gilroy R."/>
            <person name="Ravi A."/>
            <person name="Getino M."/>
            <person name="Pursley I."/>
            <person name="Horton D.L."/>
            <person name="Alikhan N.F."/>
            <person name="Baker D."/>
            <person name="Gharbi K."/>
            <person name="Hall N."/>
            <person name="Watson M."/>
            <person name="Adriaenssens E.M."/>
            <person name="Foster-Nyarko E."/>
            <person name="Jarju S."/>
            <person name="Secka A."/>
            <person name="Antonio M."/>
            <person name="Oren A."/>
            <person name="Chaudhuri R.R."/>
            <person name="La Ragione R."/>
            <person name="Hildebrand F."/>
            <person name="Pallen M.J."/>
        </authorList>
    </citation>
    <scope>NUCLEOTIDE SEQUENCE</scope>
    <source>
        <strain evidence="1">ChiSjej1B19-8411</strain>
    </source>
</reference>
<reference evidence="1" key="2">
    <citation type="submission" date="2021-04" db="EMBL/GenBank/DDBJ databases">
        <authorList>
            <person name="Gilroy R."/>
        </authorList>
    </citation>
    <scope>NUCLEOTIDE SEQUENCE</scope>
    <source>
        <strain evidence="1">ChiSjej1B19-8411</strain>
    </source>
</reference>
<protein>
    <submittedName>
        <fullName evidence="1">Uncharacterized protein</fullName>
    </submittedName>
</protein>
<dbReference type="Proteomes" id="UP000886817">
    <property type="component" value="Unassembled WGS sequence"/>
</dbReference>
<evidence type="ECO:0000313" key="1">
    <source>
        <dbReference type="EMBL" id="HIX58394.1"/>
    </source>
</evidence>
<dbReference type="EMBL" id="DXEX01000042">
    <property type="protein sequence ID" value="HIX58394.1"/>
    <property type="molecule type" value="Genomic_DNA"/>
</dbReference>
<sequence length="225" mass="25188">MKKRRDKSIRSLTAVLALLFLGTGILAVYLWQQEKQEDCVFCYLVEREGGISDELFRQLEVLPGLQSAGQIWQVQVSVKINEYQTEGQFRGVDLETYPLQLIRSAGEVAYGNQVLLVPTEGLLESMTDYNGSRITERQKELLLSQMETCSVQLGENTPGKLIGVSGQKEAVLYGDREQAGQLAQREKKEIVKSAWIIIQGKENADAAVEALEKVGHLNRMGAWLQ</sequence>
<proteinExistence type="predicted"/>
<evidence type="ECO:0000313" key="2">
    <source>
        <dbReference type="Proteomes" id="UP000886817"/>
    </source>
</evidence>
<gene>
    <name evidence="1" type="ORF">IAA45_01575</name>
</gene>
<organism evidence="1 2">
    <name type="scientific">Candidatus Blautia gallistercoris</name>
    <dbReference type="NCBI Taxonomy" id="2838490"/>
    <lineage>
        <taxon>Bacteria</taxon>
        <taxon>Bacillati</taxon>
        <taxon>Bacillota</taxon>
        <taxon>Clostridia</taxon>
        <taxon>Lachnospirales</taxon>
        <taxon>Lachnospiraceae</taxon>
        <taxon>Blautia</taxon>
    </lineage>
</organism>
<accession>A0A9D1WFU9</accession>